<dbReference type="EMBL" id="HG810024">
    <property type="protein sequence ID" value="CDN39667.1"/>
    <property type="molecule type" value="Genomic_DNA"/>
</dbReference>
<accession>W8YLR7</accession>
<protein>
    <submittedName>
        <fullName evidence="2">Uncharacterized protein</fullName>
    </submittedName>
</protein>
<sequence>MKKKSKVIQNQYLSPSKIFVEKNKILPDSEMVPISLEGFEKVKNLEKTLKSFKKENEVLQRQQHELKEKYINLYKAVKQLEEEKKELEQYKKKYKTLQKLISQIQRNYNINIKDKQ</sequence>
<organism evidence="2">
    <name type="scientific">Bacillus thuringiensis DB27</name>
    <dbReference type="NCBI Taxonomy" id="1431339"/>
    <lineage>
        <taxon>Bacteria</taxon>
        <taxon>Bacillati</taxon>
        <taxon>Bacillota</taxon>
        <taxon>Bacilli</taxon>
        <taxon>Bacillales</taxon>
        <taxon>Bacillaceae</taxon>
        <taxon>Bacillus</taxon>
        <taxon>Bacillus cereus group</taxon>
    </lineage>
</organism>
<dbReference type="RefSeq" id="WP_030030237.1">
    <property type="nucleotide sequence ID" value="NZ_HG810024.1"/>
</dbReference>
<keyword evidence="1" id="KW-0175">Coiled coil</keyword>
<feature type="coiled-coil region" evidence="1">
    <location>
        <begin position="42"/>
        <end position="107"/>
    </location>
</feature>
<dbReference type="HOGENOM" id="CLU_2091953_0_0_9"/>
<evidence type="ECO:0000313" key="2">
    <source>
        <dbReference type="EMBL" id="CDN39667.1"/>
    </source>
</evidence>
<name>W8YLR7_BACTU</name>
<gene>
    <name evidence="2" type="ORF">BTDB27_p000330</name>
</gene>
<reference evidence="2" key="1">
    <citation type="submission" date="2014-01" db="EMBL/GenBank/DDBJ databases">
        <title>Draft genome sequence of highly nematicidal Bacillus thuringiensis DB27.</title>
        <authorList>
            <person name="Iatsenko I."/>
            <person name="Pickard D."/>
            <person name="Corton C."/>
            <person name="Dougan G."/>
            <person name="Sommer R.J."/>
        </authorList>
    </citation>
    <scope>NUCLEOTIDE SEQUENCE [LARGE SCALE GENOMIC DNA]</scope>
    <source>
        <strain evidence="2">DB27</strain>
    </source>
</reference>
<dbReference type="AlphaFoldDB" id="W8YLR7"/>
<proteinExistence type="predicted"/>
<evidence type="ECO:0000256" key="1">
    <source>
        <dbReference type="SAM" id="Coils"/>
    </source>
</evidence>
<dbReference type="Proteomes" id="UP000030682">
    <property type="component" value="Unassembled WGS sequence"/>
</dbReference>
<reference evidence="2" key="2">
    <citation type="submission" date="2014-01" db="EMBL/GenBank/DDBJ databases">
        <authorList>
            <person name="Aslett M."/>
        </authorList>
    </citation>
    <scope>NUCLEOTIDE SEQUENCE [LARGE SCALE GENOMIC DNA]</scope>
    <source>
        <strain evidence="2">DB27</strain>
    </source>
</reference>